<comment type="catalytic activity">
    <reaction evidence="9 11">
        <text>dTMP + ATP = dTDP + ADP</text>
        <dbReference type="Rhea" id="RHEA:13517"/>
        <dbReference type="ChEBI" id="CHEBI:30616"/>
        <dbReference type="ChEBI" id="CHEBI:58369"/>
        <dbReference type="ChEBI" id="CHEBI:63528"/>
        <dbReference type="ChEBI" id="CHEBI:456216"/>
        <dbReference type="EC" id="2.7.4.9"/>
    </reaction>
</comment>
<evidence type="ECO:0000256" key="1">
    <source>
        <dbReference type="ARBA" id="ARBA00009776"/>
    </source>
</evidence>
<evidence type="ECO:0000256" key="3">
    <source>
        <dbReference type="ARBA" id="ARBA00017144"/>
    </source>
</evidence>
<evidence type="ECO:0000256" key="6">
    <source>
        <dbReference type="ARBA" id="ARBA00022741"/>
    </source>
</evidence>
<organism evidence="13 14">
    <name type="scientific">Candidatus Limadaptatus stercoripullorum</name>
    <dbReference type="NCBI Taxonomy" id="2840846"/>
    <lineage>
        <taxon>Bacteria</taxon>
        <taxon>Bacillati</taxon>
        <taxon>Bacillota</taxon>
        <taxon>Clostridia</taxon>
        <taxon>Eubacteriales</taxon>
        <taxon>Candidatus Limadaptatus</taxon>
    </lineage>
</organism>
<dbReference type="InterPro" id="IPR018095">
    <property type="entry name" value="Thymidylate_kin_CS"/>
</dbReference>
<evidence type="ECO:0000313" key="14">
    <source>
        <dbReference type="Proteomes" id="UP000886857"/>
    </source>
</evidence>
<dbReference type="PANTHER" id="PTHR10344">
    <property type="entry name" value="THYMIDYLATE KINASE"/>
    <property type="match status" value="1"/>
</dbReference>
<dbReference type="Pfam" id="PF02223">
    <property type="entry name" value="Thymidylate_kin"/>
    <property type="match status" value="1"/>
</dbReference>
<keyword evidence="7 11" id="KW-0418">Kinase</keyword>
<dbReference type="GO" id="GO:0005524">
    <property type="term" value="F:ATP binding"/>
    <property type="evidence" value="ECO:0007669"/>
    <property type="project" value="UniProtKB-UniRule"/>
</dbReference>
<reference evidence="13" key="1">
    <citation type="submission" date="2020-10" db="EMBL/GenBank/DDBJ databases">
        <authorList>
            <person name="Gilroy R."/>
        </authorList>
    </citation>
    <scope>NUCLEOTIDE SEQUENCE</scope>
    <source>
        <strain evidence="13">10406</strain>
    </source>
</reference>
<dbReference type="GO" id="GO:0005829">
    <property type="term" value="C:cytosol"/>
    <property type="evidence" value="ECO:0007669"/>
    <property type="project" value="TreeGrafter"/>
</dbReference>
<feature type="binding site" evidence="11">
    <location>
        <begin position="7"/>
        <end position="14"/>
    </location>
    <ligand>
        <name>ATP</name>
        <dbReference type="ChEBI" id="CHEBI:30616"/>
    </ligand>
</feature>
<dbReference type="InterPro" id="IPR039430">
    <property type="entry name" value="Thymidylate_kin-like_dom"/>
</dbReference>
<dbReference type="GO" id="GO:0006227">
    <property type="term" value="P:dUDP biosynthetic process"/>
    <property type="evidence" value="ECO:0007669"/>
    <property type="project" value="TreeGrafter"/>
</dbReference>
<comment type="similarity">
    <text evidence="1 11">Belongs to the thymidylate kinase family.</text>
</comment>
<accession>A0A9D1SW32</accession>
<reference evidence="13" key="2">
    <citation type="journal article" date="2021" name="PeerJ">
        <title>Extensive microbial diversity within the chicken gut microbiome revealed by metagenomics and culture.</title>
        <authorList>
            <person name="Gilroy R."/>
            <person name="Ravi A."/>
            <person name="Getino M."/>
            <person name="Pursley I."/>
            <person name="Horton D.L."/>
            <person name="Alikhan N.F."/>
            <person name="Baker D."/>
            <person name="Gharbi K."/>
            <person name="Hall N."/>
            <person name="Watson M."/>
            <person name="Adriaenssens E.M."/>
            <person name="Foster-Nyarko E."/>
            <person name="Jarju S."/>
            <person name="Secka A."/>
            <person name="Antonio M."/>
            <person name="Oren A."/>
            <person name="Chaudhuri R.R."/>
            <person name="La Ragione R."/>
            <person name="Hildebrand F."/>
            <person name="Pallen M.J."/>
        </authorList>
    </citation>
    <scope>NUCLEOTIDE SEQUENCE</scope>
    <source>
        <strain evidence="13">10406</strain>
    </source>
</reference>
<protein>
    <recommendedName>
        <fullName evidence="3 11">Thymidylate kinase</fullName>
        <ecNumber evidence="2 11">2.7.4.9</ecNumber>
    </recommendedName>
    <alternativeName>
        <fullName evidence="11">dTMP kinase</fullName>
    </alternativeName>
</protein>
<evidence type="ECO:0000256" key="2">
    <source>
        <dbReference type="ARBA" id="ARBA00012980"/>
    </source>
</evidence>
<dbReference type="GO" id="GO:0004798">
    <property type="term" value="F:dTMP kinase activity"/>
    <property type="evidence" value="ECO:0007669"/>
    <property type="project" value="UniProtKB-UniRule"/>
</dbReference>
<dbReference type="Gene3D" id="3.40.50.300">
    <property type="entry name" value="P-loop containing nucleotide triphosphate hydrolases"/>
    <property type="match status" value="1"/>
</dbReference>
<comment type="function">
    <text evidence="10 11">Phosphorylation of dTMP to form dTDP in both de novo and salvage pathways of dTTP synthesis.</text>
</comment>
<evidence type="ECO:0000256" key="9">
    <source>
        <dbReference type="ARBA" id="ARBA00048743"/>
    </source>
</evidence>
<evidence type="ECO:0000256" key="10">
    <source>
        <dbReference type="ARBA" id="ARBA00057735"/>
    </source>
</evidence>
<dbReference type="FunFam" id="3.40.50.300:FF:000225">
    <property type="entry name" value="Thymidylate kinase"/>
    <property type="match status" value="1"/>
</dbReference>
<evidence type="ECO:0000313" key="13">
    <source>
        <dbReference type="EMBL" id="HIU99257.1"/>
    </source>
</evidence>
<gene>
    <name evidence="11" type="primary">tmk</name>
    <name evidence="13" type="ORF">IAC73_05400</name>
</gene>
<evidence type="ECO:0000256" key="5">
    <source>
        <dbReference type="ARBA" id="ARBA00022727"/>
    </source>
</evidence>
<evidence type="ECO:0000256" key="7">
    <source>
        <dbReference type="ARBA" id="ARBA00022777"/>
    </source>
</evidence>
<dbReference type="EMBL" id="DVOE01000083">
    <property type="protein sequence ID" value="HIU99257.1"/>
    <property type="molecule type" value="Genomic_DNA"/>
</dbReference>
<proteinExistence type="inferred from homology"/>
<evidence type="ECO:0000256" key="11">
    <source>
        <dbReference type="HAMAP-Rule" id="MF_00165"/>
    </source>
</evidence>
<dbReference type="NCBIfam" id="TIGR00041">
    <property type="entry name" value="DTMP_kinase"/>
    <property type="match status" value="1"/>
</dbReference>
<keyword evidence="5 11" id="KW-0545">Nucleotide biosynthesis</keyword>
<dbReference type="InterPro" id="IPR027417">
    <property type="entry name" value="P-loop_NTPase"/>
</dbReference>
<dbReference type="CDD" id="cd01672">
    <property type="entry name" value="TMPK"/>
    <property type="match status" value="1"/>
</dbReference>
<dbReference type="PANTHER" id="PTHR10344:SF4">
    <property type="entry name" value="UMP-CMP KINASE 2, MITOCHONDRIAL"/>
    <property type="match status" value="1"/>
</dbReference>
<evidence type="ECO:0000256" key="8">
    <source>
        <dbReference type="ARBA" id="ARBA00022840"/>
    </source>
</evidence>
<evidence type="ECO:0000256" key="4">
    <source>
        <dbReference type="ARBA" id="ARBA00022679"/>
    </source>
</evidence>
<dbReference type="GO" id="GO:0006233">
    <property type="term" value="P:dTDP biosynthetic process"/>
    <property type="evidence" value="ECO:0007669"/>
    <property type="project" value="InterPro"/>
</dbReference>
<dbReference type="PROSITE" id="PS01331">
    <property type="entry name" value="THYMIDYLATE_KINASE"/>
    <property type="match status" value="1"/>
</dbReference>
<keyword evidence="6 11" id="KW-0547">Nucleotide-binding</keyword>
<keyword evidence="8 11" id="KW-0067">ATP-binding</keyword>
<dbReference type="InterPro" id="IPR018094">
    <property type="entry name" value="Thymidylate_kinase"/>
</dbReference>
<keyword evidence="4 11" id="KW-0808">Transferase</keyword>
<dbReference type="EC" id="2.7.4.9" evidence="2 11"/>
<dbReference type="Proteomes" id="UP000886857">
    <property type="component" value="Unassembled WGS sequence"/>
</dbReference>
<feature type="domain" description="Thymidylate kinase-like" evidence="12">
    <location>
        <begin position="5"/>
        <end position="191"/>
    </location>
</feature>
<dbReference type="AlphaFoldDB" id="A0A9D1SW32"/>
<name>A0A9D1SW32_9FIRM</name>
<comment type="caution">
    <text evidence="13">The sequence shown here is derived from an EMBL/GenBank/DDBJ whole genome shotgun (WGS) entry which is preliminary data.</text>
</comment>
<evidence type="ECO:0000259" key="12">
    <source>
        <dbReference type="Pfam" id="PF02223"/>
    </source>
</evidence>
<dbReference type="SUPFAM" id="SSF52540">
    <property type="entry name" value="P-loop containing nucleoside triphosphate hydrolases"/>
    <property type="match status" value="1"/>
</dbReference>
<dbReference type="GO" id="GO:0006235">
    <property type="term" value="P:dTTP biosynthetic process"/>
    <property type="evidence" value="ECO:0007669"/>
    <property type="project" value="UniProtKB-UniRule"/>
</dbReference>
<dbReference type="HAMAP" id="MF_00165">
    <property type="entry name" value="Thymidylate_kinase"/>
    <property type="match status" value="1"/>
</dbReference>
<sequence>MFVTFEGCEGVGKSTQLKLLRDYLERTGQDAVYVREPGSTDISEQIRSIILDPKNRDMTPETEALLYAAARAQLVSSVIRPALDAGRTVICDRYIDSSVAYQGYARGLGREAVERVNAFAMRTAMPDVTVFIDLRPSAAFRSVSRNDRLEMEALAFHDKVYEGYLAQAAASAGRFVLVRPEKDRADTHRKIVAALRERGAIK</sequence>